<reference evidence="4 5" key="1">
    <citation type="submission" date="2018-07" db="EMBL/GenBank/DDBJ databases">
        <title>Comparative genomics of the Candidatus Parilichlamydiaceae reveals evidence of convergent evolution and genome reduction in the phylum Chlamydiae.</title>
        <authorList>
            <person name="Taylor-Brown A."/>
            <person name="Polkinghorne A."/>
        </authorList>
    </citation>
    <scope>NUCLEOTIDE SEQUENCE [LARGE SCALE GENOMIC DNA]</scope>
    <source>
        <strain evidence="4 5">Hat2</strain>
    </source>
</reference>
<dbReference type="Pfam" id="PF08455">
    <property type="entry name" value="SNF2_assoc"/>
    <property type="match status" value="1"/>
</dbReference>
<dbReference type="OrthoDB" id="9760715at2"/>
<dbReference type="Gene3D" id="3.40.50.300">
    <property type="entry name" value="P-loop containing nucleotide triphosphate hydrolases"/>
    <property type="match status" value="1"/>
</dbReference>
<dbReference type="Proteomes" id="UP000253816">
    <property type="component" value="Unassembled WGS sequence"/>
</dbReference>
<gene>
    <name evidence="4" type="ORF">HAT2_00097</name>
</gene>
<keyword evidence="5" id="KW-1185">Reference proteome</keyword>
<comment type="caution">
    <text evidence="4">The sequence shown here is derived from an EMBL/GenBank/DDBJ whole genome shotgun (WGS) entry which is preliminary data.</text>
</comment>
<dbReference type="GO" id="GO:0016787">
    <property type="term" value="F:hydrolase activity"/>
    <property type="evidence" value="ECO:0007669"/>
    <property type="project" value="UniProtKB-KW"/>
</dbReference>
<dbReference type="CDD" id="cd18012">
    <property type="entry name" value="DEXQc_arch_SWI2_SNF2"/>
    <property type="match status" value="1"/>
</dbReference>
<dbReference type="PANTHER" id="PTHR10799">
    <property type="entry name" value="SNF2/RAD54 HELICASE FAMILY"/>
    <property type="match status" value="1"/>
</dbReference>
<proteinExistence type="predicted"/>
<accession>A0A369KFN5</accession>
<dbReference type="Pfam" id="PF00271">
    <property type="entry name" value="Helicase_C"/>
    <property type="match status" value="1"/>
</dbReference>
<dbReference type="Pfam" id="PF00176">
    <property type="entry name" value="SNF2-rel_dom"/>
    <property type="match status" value="1"/>
</dbReference>
<keyword evidence="1" id="KW-0378">Hydrolase</keyword>
<evidence type="ECO:0000313" key="4">
    <source>
        <dbReference type="EMBL" id="RDB31717.1"/>
    </source>
</evidence>
<dbReference type="InterPro" id="IPR049730">
    <property type="entry name" value="SNF2/RAD54-like_C"/>
</dbReference>
<dbReference type="PROSITE" id="PS51194">
    <property type="entry name" value="HELICASE_CTER"/>
    <property type="match status" value="1"/>
</dbReference>
<protein>
    <submittedName>
        <fullName evidence="4">Uncharacterized protein</fullName>
    </submittedName>
</protein>
<dbReference type="Gene3D" id="3.40.50.10810">
    <property type="entry name" value="Tandem AAA-ATPase domain"/>
    <property type="match status" value="1"/>
</dbReference>
<dbReference type="SMART" id="SM00490">
    <property type="entry name" value="HELICc"/>
    <property type="match status" value="1"/>
</dbReference>
<dbReference type="InterPro" id="IPR014001">
    <property type="entry name" value="Helicase_ATP-bd"/>
</dbReference>
<evidence type="ECO:0000313" key="5">
    <source>
        <dbReference type="Proteomes" id="UP000253816"/>
    </source>
</evidence>
<dbReference type="SUPFAM" id="SSF52540">
    <property type="entry name" value="P-loop containing nucleoside triphosphate hydrolases"/>
    <property type="match status" value="2"/>
</dbReference>
<feature type="domain" description="Helicase ATP-binding" evidence="2">
    <location>
        <begin position="584"/>
        <end position="746"/>
    </location>
</feature>
<dbReference type="AlphaFoldDB" id="A0A369KFN5"/>
<dbReference type="InterPro" id="IPR013663">
    <property type="entry name" value="Helicase_SWF/SNF/SWI_bac"/>
</dbReference>
<name>A0A369KFN5_9BACT</name>
<organism evidence="4 5">
    <name type="scientific">Candidatus Similichlamydia laticola</name>
    <dbReference type="NCBI Taxonomy" id="2170265"/>
    <lineage>
        <taxon>Bacteria</taxon>
        <taxon>Pseudomonadati</taxon>
        <taxon>Chlamydiota</taxon>
        <taxon>Chlamydiia</taxon>
        <taxon>Parachlamydiales</taxon>
        <taxon>Candidatus Parilichlamydiaceae</taxon>
        <taxon>Candidatus Similichlamydia</taxon>
    </lineage>
</organism>
<evidence type="ECO:0000256" key="1">
    <source>
        <dbReference type="ARBA" id="ARBA00022801"/>
    </source>
</evidence>
<sequence length="1037" mass="119092">MRKSDLRVERELVREYVEALLVLAFNPLCLPPYSPDVLHAFCVDFVLSIGSKRTFVGFSEEVFFEVQLTLRIPGRSKPLQVTQPQEFIDAVKYQEVATFNGRQVLLSKECFTEDSWKILNVSSEHLVMLADTKPSGESSKRAVVKKAFLGIEAIAHILCEQRSLLLEKLPVSSSCEEREFPLLFTFGMEAPLRFAVDPIEVVLELDAIQSPSPKLILKILLALNQTMRVKLQDVCLLLKSSPPGLLFNGVYYAFRNEVMSAHLRRIERLDNLVIPEPLCGTFLEYVLPEMRKLLRIDNEELIQQFSTYVYTGDVRGICHVFYVGGKLEVQFSFLYGDLEVPEAVSRLTVEIIRQFVSDEGILARNLVQERALVNDIFHHFVFDPETNLFLAKNERALLYFMTEVIPKYRDRIEFRCPDNLLDQFIYDATTFKVGLYEGIVPGQYEAHIEVNGHLAGLSLERLWECVLYERRYVDLISSDRRSAGKKIKRVLVLDLKRLMEIIHFFDDLGIKKLETGVFQVPFWTLAQVNPKEKLNELIDLTIDEKLLAFQREMSDFPLSETAVIPQDIKAVFRTYQEEGIVWLERLRKMHLNGILADDMGLGKTLQGIVALTHFKELNPGAVSLVVCPTSLLYNWQEEIQKFSPNLSSYVVDGAPITRKKIIESCQGQIDVLITSYTLLQKDVESYKKTVFGYVVLDEAQHIKNRSTRNAKAVKLVKSHHRLVLTGTPVENNVQELWSLFDFLMPGFLSNYERFVDKYVKGTLFQDDSEERMERLKRKVSPFILRRLKKDVVQDLPPVNEIVYHCALTDSQKELYCSYARSAKEELTTLISKEGFESVQINVLATLTRLKQICCHPAIFSKDNSLKCDSAKYQMFLELVDSLVASQHKAVVFSQYTKMLQIMKEDLEKRDVVFSYLDGSSKNRMETVHQFNENPDISLFLVSLKAGGTGLNLVGADSVIHYDMWWNPALEEQATSRVHRTGQSKNVSCYKLVTLGTIEEKIIEMQERKRNLAEQVITNEEDVMTKLTWEEVLELLET</sequence>
<dbReference type="InterPro" id="IPR038718">
    <property type="entry name" value="SNF2-like_sf"/>
</dbReference>
<dbReference type="EMBL" id="QQBG01000008">
    <property type="protein sequence ID" value="RDB31717.1"/>
    <property type="molecule type" value="Genomic_DNA"/>
</dbReference>
<dbReference type="CDD" id="cd18793">
    <property type="entry name" value="SF2_C_SNF"/>
    <property type="match status" value="1"/>
</dbReference>
<dbReference type="InterPro" id="IPR027417">
    <property type="entry name" value="P-loop_NTPase"/>
</dbReference>
<dbReference type="InterPro" id="IPR000330">
    <property type="entry name" value="SNF2_N"/>
</dbReference>
<dbReference type="SMART" id="SM00487">
    <property type="entry name" value="DEXDc"/>
    <property type="match status" value="1"/>
</dbReference>
<dbReference type="GO" id="GO:0005524">
    <property type="term" value="F:ATP binding"/>
    <property type="evidence" value="ECO:0007669"/>
    <property type="project" value="InterPro"/>
</dbReference>
<evidence type="ECO:0000259" key="2">
    <source>
        <dbReference type="PROSITE" id="PS51192"/>
    </source>
</evidence>
<evidence type="ECO:0000259" key="3">
    <source>
        <dbReference type="PROSITE" id="PS51194"/>
    </source>
</evidence>
<feature type="domain" description="Helicase C-terminal" evidence="3">
    <location>
        <begin position="877"/>
        <end position="1023"/>
    </location>
</feature>
<dbReference type="PROSITE" id="PS51192">
    <property type="entry name" value="HELICASE_ATP_BIND_1"/>
    <property type="match status" value="1"/>
</dbReference>
<dbReference type="InterPro" id="IPR001650">
    <property type="entry name" value="Helicase_C-like"/>
</dbReference>